<dbReference type="Proteomes" id="UP001054945">
    <property type="component" value="Unassembled WGS sequence"/>
</dbReference>
<evidence type="ECO:0000313" key="3">
    <source>
        <dbReference type="Proteomes" id="UP001054945"/>
    </source>
</evidence>
<keyword evidence="3" id="KW-1185">Reference proteome</keyword>
<dbReference type="EMBL" id="BPLR01007529">
    <property type="protein sequence ID" value="GIY17640.1"/>
    <property type="molecule type" value="Genomic_DNA"/>
</dbReference>
<feature type="region of interest" description="Disordered" evidence="1">
    <location>
        <begin position="60"/>
        <end position="79"/>
    </location>
</feature>
<reference evidence="2 3" key="1">
    <citation type="submission" date="2021-06" db="EMBL/GenBank/DDBJ databases">
        <title>Caerostris extrusa draft genome.</title>
        <authorList>
            <person name="Kono N."/>
            <person name="Arakawa K."/>
        </authorList>
    </citation>
    <scope>NUCLEOTIDE SEQUENCE [LARGE SCALE GENOMIC DNA]</scope>
</reference>
<proteinExistence type="predicted"/>
<organism evidence="2 3">
    <name type="scientific">Caerostris extrusa</name>
    <name type="common">Bark spider</name>
    <name type="synonym">Caerostris bankana</name>
    <dbReference type="NCBI Taxonomy" id="172846"/>
    <lineage>
        <taxon>Eukaryota</taxon>
        <taxon>Metazoa</taxon>
        <taxon>Ecdysozoa</taxon>
        <taxon>Arthropoda</taxon>
        <taxon>Chelicerata</taxon>
        <taxon>Arachnida</taxon>
        <taxon>Araneae</taxon>
        <taxon>Araneomorphae</taxon>
        <taxon>Entelegynae</taxon>
        <taxon>Araneoidea</taxon>
        <taxon>Araneidae</taxon>
        <taxon>Caerostris</taxon>
    </lineage>
</organism>
<comment type="caution">
    <text evidence="2">The sequence shown here is derived from an EMBL/GenBank/DDBJ whole genome shotgun (WGS) entry which is preliminary data.</text>
</comment>
<gene>
    <name evidence="2" type="ORF">CEXT_191591</name>
</gene>
<evidence type="ECO:0000313" key="2">
    <source>
        <dbReference type="EMBL" id="GIY17640.1"/>
    </source>
</evidence>
<name>A0AAV4R7D7_CAEEX</name>
<sequence length="79" mass="8728">MARSGHDSSSLILSIQLSSVDKAYRSHVKVFSFLPYFESVVVALISVEQTIPLMSSWEKDGSFETSISPPCRPTLSYEG</sequence>
<protein>
    <submittedName>
        <fullName evidence="2">Uncharacterized protein</fullName>
    </submittedName>
</protein>
<accession>A0AAV4R7D7</accession>
<evidence type="ECO:0000256" key="1">
    <source>
        <dbReference type="SAM" id="MobiDB-lite"/>
    </source>
</evidence>
<dbReference type="AlphaFoldDB" id="A0AAV4R7D7"/>